<name>A0A1M6ALR4_9FIRM</name>
<evidence type="ECO:0000256" key="1">
    <source>
        <dbReference type="SAM" id="Phobius"/>
    </source>
</evidence>
<evidence type="ECO:0000259" key="2">
    <source>
        <dbReference type="PROSITE" id="PS50965"/>
    </source>
</evidence>
<dbReference type="AlphaFoldDB" id="A0A1M6ALR4"/>
<gene>
    <name evidence="3" type="ORF">SAMN05444373_100186</name>
</gene>
<dbReference type="Proteomes" id="UP000324781">
    <property type="component" value="Unassembled WGS sequence"/>
</dbReference>
<dbReference type="InterPro" id="IPR011528">
    <property type="entry name" value="NERD"/>
</dbReference>
<keyword evidence="1" id="KW-1133">Transmembrane helix</keyword>
<feature type="transmembrane region" description="Helical" evidence="1">
    <location>
        <begin position="20"/>
        <end position="37"/>
    </location>
</feature>
<dbReference type="RefSeq" id="WP_149677362.1">
    <property type="nucleotide sequence ID" value="NZ_FQZP01000001.1"/>
</dbReference>
<protein>
    <submittedName>
        <fullName evidence="3">Nuclease-related domain-containing protein</fullName>
    </submittedName>
</protein>
<reference evidence="3 4" key="1">
    <citation type="submission" date="2016-11" db="EMBL/GenBank/DDBJ databases">
        <authorList>
            <person name="Varghese N."/>
            <person name="Submissions S."/>
        </authorList>
    </citation>
    <scope>NUCLEOTIDE SEQUENCE [LARGE SCALE GENOMIC DNA]</scope>
    <source>
        <strain evidence="3 4">DSM 19027</strain>
    </source>
</reference>
<proteinExistence type="predicted"/>
<dbReference type="EMBL" id="FQZP01000001">
    <property type="protein sequence ID" value="SHI37449.1"/>
    <property type="molecule type" value="Genomic_DNA"/>
</dbReference>
<sequence length="294" mass="34131">MILNKIRIFFSRIIDFFLEYPLVLFFIIMIIGLYYFVSQIQLAIRQRAVMRKPSNETVQAFIAQVKRTIINNHPRSWNSLRQAYYAVKDAENVDFELRLKLCEVLQKKGVNGVHPPRQPHYLQNEEKIKQAGQEGEKKVAYALKWLDRNRFKVFANIRLSDGGEAQEFDSIVIGDKAVFNIEIKNYTGNLTIDQEGNWYRVVNGHKTGMENPVFQVKRHHKVLNNILEGKIPIVDLIVWANIESVIEGAQYSLVKVIKVDQLTHFIENYDEGRSLSKEETAFAISRIQSSMQKS</sequence>
<keyword evidence="1" id="KW-0472">Membrane</keyword>
<evidence type="ECO:0000313" key="3">
    <source>
        <dbReference type="EMBL" id="SHI37449.1"/>
    </source>
</evidence>
<evidence type="ECO:0000313" key="4">
    <source>
        <dbReference type="Proteomes" id="UP000324781"/>
    </source>
</evidence>
<accession>A0A1M6ALR4</accession>
<dbReference type="OrthoDB" id="9776650at2"/>
<keyword evidence="4" id="KW-1185">Reference proteome</keyword>
<dbReference type="Pfam" id="PF08378">
    <property type="entry name" value="NERD"/>
    <property type="match status" value="1"/>
</dbReference>
<dbReference type="PROSITE" id="PS50965">
    <property type="entry name" value="NERD"/>
    <property type="match status" value="1"/>
</dbReference>
<organism evidence="3 4">
    <name type="scientific">Thermoclostridium caenicola</name>
    <dbReference type="NCBI Taxonomy" id="659425"/>
    <lineage>
        <taxon>Bacteria</taxon>
        <taxon>Bacillati</taxon>
        <taxon>Bacillota</taxon>
        <taxon>Clostridia</taxon>
        <taxon>Eubacteriales</taxon>
        <taxon>Oscillospiraceae</taxon>
        <taxon>Thermoclostridium</taxon>
    </lineage>
</organism>
<feature type="domain" description="NERD" evidence="2">
    <location>
        <begin position="131"/>
        <end position="246"/>
    </location>
</feature>
<keyword evidence="1" id="KW-0812">Transmembrane</keyword>